<evidence type="ECO:0000313" key="3">
    <source>
        <dbReference type="Proteomes" id="UP000261739"/>
    </source>
</evidence>
<dbReference type="InterPro" id="IPR006357">
    <property type="entry name" value="HAD-SF_hydro_IIA"/>
</dbReference>
<dbReference type="InterPro" id="IPR023214">
    <property type="entry name" value="HAD_sf"/>
</dbReference>
<comment type="caution">
    <text evidence="2">The sequence shown here is derived from an EMBL/GenBank/DDBJ whole genome shotgun (WGS) entry which is preliminary data.</text>
</comment>
<reference evidence="2 3" key="1">
    <citation type="journal article" date="2018" name="Nat. Biotechnol.">
        <title>A standardized bacterial taxonomy based on genome phylogeny substantially revises the tree of life.</title>
        <authorList>
            <person name="Parks D.H."/>
            <person name="Chuvochina M."/>
            <person name="Waite D.W."/>
            <person name="Rinke C."/>
            <person name="Skarshewski A."/>
            <person name="Chaumeil P.A."/>
            <person name="Hugenholtz P."/>
        </authorList>
    </citation>
    <scope>NUCLEOTIDE SEQUENCE [LARGE SCALE GENOMIC DNA]</scope>
    <source>
        <strain evidence="2">UBA11247</strain>
    </source>
</reference>
<feature type="compositionally biased region" description="Polar residues" evidence="1">
    <location>
        <begin position="1"/>
        <end position="18"/>
    </location>
</feature>
<dbReference type="GO" id="GO:0005737">
    <property type="term" value="C:cytoplasm"/>
    <property type="evidence" value="ECO:0007669"/>
    <property type="project" value="TreeGrafter"/>
</dbReference>
<dbReference type="NCBIfam" id="TIGR01460">
    <property type="entry name" value="HAD-SF-IIA"/>
    <property type="match status" value="1"/>
</dbReference>
<evidence type="ECO:0000256" key="1">
    <source>
        <dbReference type="SAM" id="MobiDB-lite"/>
    </source>
</evidence>
<proteinExistence type="predicted"/>
<dbReference type="GO" id="GO:0016791">
    <property type="term" value="F:phosphatase activity"/>
    <property type="evidence" value="ECO:0007669"/>
    <property type="project" value="TreeGrafter"/>
</dbReference>
<gene>
    <name evidence="2" type="ORF">DIW82_00830</name>
</gene>
<organism evidence="2 3">
    <name type="scientific">Corynebacterium nuruki</name>
    <dbReference type="NCBI Taxonomy" id="1032851"/>
    <lineage>
        <taxon>Bacteria</taxon>
        <taxon>Bacillati</taxon>
        <taxon>Actinomycetota</taxon>
        <taxon>Actinomycetes</taxon>
        <taxon>Mycobacteriales</taxon>
        <taxon>Corynebacteriaceae</taxon>
        <taxon>Corynebacterium</taxon>
    </lineage>
</organism>
<evidence type="ECO:0000313" key="2">
    <source>
        <dbReference type="EMBL" id="HCT13363.1"/>
    </source>
</evidence>
<dbReference type="EMBL" id="DQID01000020">
    <property type="protein sequence ID" value="HCT13363.1"/>
    <property type="molecule type" value="Genomic_DNA"/>
</dbReference>
<dbReference type="InterPro" id="IPR036412">
    <property type="entry name" value="HAD-like_sf"/>
</dbReference>
<accession>A0A3D4SVQ9</accession>
<dbReference type="AlphaFoldDB" id="A0A3D4SVQ9"/>
<dbReference type="Proteomes" id="UP000261739">
    <property type="component" value="Unassembled WGS sequence"/>
</dbReference>
<keyword evidence="2" id="KW-0378">Hydrolase</keyword>
<dbReference type="STRING" id="863239.GCA_000213935_02789"/>
<protein>
    <submittedName>
        <fullName evidence="2">HAD-IIA family hydrolase</fullName>
    </submittedName>
</protein>
<dbReference type="SUPFAM" id="SSF56784">
    <property type="entry name" value="HAD-like"/>
    <property type="match status" value="1"/>
</dbReference>
<dbReference type="PANTHER" id="PTHR19288:SF95">
    <property type="entry name" value="D-GLYCEROL 3-PHOSPHATE PHOSPHATASE"/>
    <property type="match status" value="1"/>
</dbReference>
<dbReference type="PANTHER" id="PTHR19288">
    <property type="entry name" value="4-NITROPHENYLPHOSPHATASE-RELATED"/>
    <property type="match status" value="1"/>
</dbReference>
<feature type="region of interest" description="Disordered" evidence="1">
    <location>
        <begin position="1"/>
        <end position="45"/>
    </location>
</feature>
<sequence length="368" mass="37612">MPPSSGSPRHRSTTSTACWTRRSVSGRSASRRRAPVDTNGQRTGHPVLDSYDGLLVDLDGTVYRGGAPVPGAAGALAGRRVVYVTNNASRSPREVADQLRSLGVPAADGDVLTSAQAACRLAREVVDSRGLDHPGRPRAYVVGAASFGVLARTAGFTVVDGASAHPDVVLHGHSPENDWARLSEAALAIRAGAVYVASNMDTTLPTERGLLVGNGSMVAAVVSATGVTPVSAGKPGPAMFHVAADQIGASRPLAVGDRLDTDIAGGIAAGMDTLCVLTGVATHRELLHTTDRPTHIAANLRDHLPGWSAREEDGRVTVSAGEPGPVEVAAAEALAVAAPLVWAADDAARTVEVVGGDAVAAAAVEAWR</sequence>
<dbReference type="Pfam" id="PF13242">
    <property type="entry name" value="Hydrolase_like"/>
    <property type="match status" value="1"/>
</dbReference>
<name>A0A3D4SVQ9_9CORY</name>
<dbReference type="Pfam" id="PF13344">
    <property type="entry name" value="Hydrolase_6"/>
    <property type="match status" value="1"/>
</dbReference>
<dbReference type="Gene3D" id="3.40.50.1000">
    <property type="entry name" value="HAD superfamily/HAD-like"/>
    <property type="match status" value="2"/>
</dbReference>